<feature type="domain" description="RES" evidence="1">
    <location>
        <begin position="15"/>
        <end position="144"/>
    </location>
</feature>
<accession>A0A127V7C3</accession>
<dbReference type="Proteomes" id="UP000071561">
    <property type="component" value="Chromosome"/>
</dbReference>
<dbReference type="KEGG" id="pcm:AY601_0307"/>
<sequence>MIVYRIAKLKKRATDLSGMGAYKEGGRWNNAGTYMLYTSENSSLAYLENLVHFEIENSPPNLYIMSIELKIDDTLIYTLPDKIYPANWQEIGNLQNKRIGDELMEERKFLGIKTRSAINKLEYNYLLNPLFPGYHELVSVRLVEELAVDARLVK</sequence>
<evidence type="ECO:0000259" key="1">
    <source>
        <dbReference type="SMART" id="SM00953"/>
    </source>
</evidence>
<dbReference type="OrthoDB" id="9789501at2"/>
<evidence type="ECO:0000313" key="3">
    <source>
        <dbReference type="Proteomes" id="UP000071561"/>
    </source>
</evidence>
<gene>
    <name evidence="2" type="ORF">AY601_0307</name>
</gene>
<dbReference type="Pfam" id="PF08808">
    <property type="entry name" value="RES"/>
    <property type="match status" value="1"/>
</dbReference>
<dbReference type="PATRIC" id="fig|188932.3.peg.314"/>
<name>A0A127V7C3_9SPHI</name>
<dbReference type="RefSeq" id="WP_068395514.1">
    <property type="nucleotide sequence ID" value="NZ_CP014504.1"/>
</dbReference>
<keyword evidence="3" id="KW-1185">Reference proteome</keyword>
<dbReference type="EMBL" id="CP014504">
    <property type="protein sequence ID" value="AMP97272.1"/>
    <property type="molecule type" value="Genomic_DNA"/>
</dbReference>
<reference evidence="2 3" key="1">
    <citation type="submission" date="2016-03" db="EMBL/GenBank/DDBJ databases">
        <title>Complete genome sequence of Pedobacter cryoconitis PAMC 27485.</title>
        <authorList>
            <person name="Lee J."/>
            <person name="Kim O.-S."/>
        </authorList>
    </citation>
    <scope>NUCLEOTIDE SEQUENCE [LARGE SCALE GENOMIC DNA]</scope>
    <source>
        <strain evidence="2 3">PAMC 27485</strain>
    </source>
</reference>
<dbReference type="InterPro" id="IPR014914">
    <property type="entry name" value="RES_dom"/>
</dbReference>
<dbReference type="SMART" id="SM00953">
    <property type="entry name" value="RES"/>
    <property type="match status" value="1"/>
</dbReference>
<organism evidence="2 3">
    <name type="scientific">Pedobacter cryoconitis</name>
    <dbReference type="NCBI Taxonomy" id="188932"/>
    <lineage>
        <taxon>Bacteria</taxon>
        <taxon>Pseudomonadati</taxon>
        <taxon>Bacteroidota</taxon>
        <taxon>Sphingobacteriia</taxon>
        <taxon>Sphingobacteriales</taxon>
        <taxon>Sphingobacteriaceae</taxon>
        <taxon>Pedobacter</taxon>
    </lineage>
</organism>
<evidence type="ECO:0000313" key="2">
    <source>
        <dbReference type="EMBL" id="AMP97272.1"/>
    </source>
</evidence>
<proteinExistence type="predicted"/>
<dbReference type="AlphaFoldDB" id="A0A127V7C3"/>
<protein>
    <recommendedName>
        <fullName evidence="1">RES domain-containing protein</fullName>
    </recommendedName>
</protein>